<proteinExistence type="predicted"/>
<name>A0A382L6Y6_9ZZZZ</name>
<dbReference type="AlphaFoldDB" id="A0A382L6Y6"/>
<dbReference type="EMBL" id="UINC01084394">
    <property type="protein sequence ID" value="SVC31002.1"/>
    <property type="molecule type" value="Genomic_DNA"/>
</dbReference>
<accession>A0A382L6Y6</accession>
<protein>
    <submittedName>
        <fullName evidence="1">Uncharacterized protein</fullName>
    </submittedName>
</protein>
<evidence type="ECO:0000313" key="1">
    <source>
        <dbReference type="EMBL" id="SVC31002.1"/>
    </source>
</evidence>
<reference evidence="1" key="1">
    <citation type="submission" date="2018-05" db="EMBL/GenBank/DDBJ databases">
        <authorList>
            <person name="Lanie J.A."/>
            <person name="Ng W.-L."/>
            <person name="Kazmierczak K.M."/>
            <person name="Andrzejewski T.M."/>
            <person name="Davidsen T.M."/>
            <person name="Wayne K.J."/>
            <person name="Tettelin H."/>
            <person name="Glass J.I."/>
            <person name="Rusch D."/>
            <person name="Podicherti R."/>
            <person name="Tsui H.-C.T."/>
            <person name="Winkler M.E."/>
        </authorList>
    </citation>
    <scope>NUCLEOTIDE SEQUENCE</scope>
</reference>
<gene>
    <name evidence="1" type="ORF">METZ01_LOCUS283856</name>
</gene>
<sequence length="53" mass="5703">VKRIPDALQHFPDLLLHRHLPSSGTASGSAAAFPEKSGVPVLRGKLLRGEVFQ</sequence>
<feature type="non-terminal residue" evidence="1">
    <location>
        <position position="1"/>
    </location>
</feature>
<organism evidence="1">
    <name type="scientific">marine metagenome</name>
    <dbReference type="NCBI Taxonomy" id="408172"/>
    <lineage>
        <taxon>unclassified sequences</taxon>
        <taxon>metagenomes</taxon>
        <taxon>ecological metagenomes</taxon>
    </lineage>
</organism>